<sequence length="346" mass="38494">MAFTLELRREDFGEAERTVCTGGEWTVTARRYRTGVESLTLRNSRGHLEVLPFLGQIIWDAVFDGESLRMSSMFEEPRKVSQIVETYGCFAFHSGLLAAGCPSPEDTHPLHGEFACADMDSAELVLDEDSLTIRSTREHVMGFGDHYRAVPAVTMRAGSALFDIDLEVTNLSSYAPMPLQYMCHLNYRFLPGATMTQEIPEGGFRLRESIPAHVTPTPHWERLNERLRSGDIDADSLVDAEDFDPEIVFFADDLPTGDGPLTFRMRSSEDFEFLTRFDPALLPTATRWILSNPDQQVAAFVLPATSRPEGRLAAQRSGTLIDLPAGHSAKYSVTTGLVASHEKENS</sequence>
<accession>A0A291GVE0</accession>
<evidence type="ECO:0000313" key="1">
    <source>
        <dbReference type="EMBL" id="ATG54163.1"/>
    </source>
</evidence>
<protein>
    <submittedName>
        <fullName evidence="1">DUF4432 domain-containing protein</fullName>
    </submittedName>
</protein>
<reference evidence="1 2" key="1">
    <citation type="journal article" date="2014" name="Int. J. Syst. Evol. Microbiol.">
        <title>Brachybacterium ginsengisoli sp. nov., isolated from soil of a ginseng field.</title>
        <authorList>
            <person name="Hoang V.A."/>
            <person name="Kim Y.J."/>
            <person name="Nguyen N.L."/>
            <person name="Yang D.C."/>
        </authorList>
    </citation>
    <scope>NUCLEOTIDE SEQUENCE [LARGE SCALE GENOMIC DNA]</scope>
    <source>
        <strain evidence="1 2">DCY80</strain>
    </source>
</reference>
<dbReference type="CDD" id="cd09269">
    <property type="entry name" value="deoxyribose_mutarotase"/>
    <property type="match status" value="1"/>
</dbReference>
<organism evidence="1 2">
    <name type="scientific">Brachybacterium ginsengisoli</name>
    <dbReference type="NCBI Taxonomy" id="1331682"/>
    <lineage>
        <taxon>Bacteria</taxon>
        <taxon>Bacillati</taxon>
        <taxon>Actinomycetota</taxon>
        <taxon>Actinomycetes</taxon>
        <taxon>Micrococcales</taxon>
        <taxon>Dermabacteraceae</taxon>
        <taxon>Brachybacterium</taxon>
    </lineage>
</organism>
<dbReference type="InterPro" id="IPR014718">
    <property type="entry name" value="GH-type_carb-bd"/>
</dbReference>
<dbReference type="GO" id="GO:0030246">
    <property type="term" value="F:carbohydrate binding"/>
    <property type="evidence" value="ECO:0007669"/>
    <property type="project" value="InterPro"/>
</dbReference>
<dbReference type="AlphaFoldDB" id="A0A291GVE0"/>
<gene>
    <name evidence="1" type="ORF">CFK41_04750</name>
</gene>
<dbReference type="OrthoDB" id="146552at2"/>
<dbReference type="EMBL" id="CP023564">
    <property type="protein sequence ID" value="ATG54163.1"/>
    <property type="molecule type" value="Genomic_DNA"/>
</dbReference>
<dbReference type="KEGG" id="bgg:CFK41_04750"/>
<proteinExistence type="predicted"/>
<dbReference type="RefSeq" id="WP_096798635.1">
    <property type="nucleotide sequence ID" value="NZ_CP023564.1"/>
</dbReference>
<dbReference type="Gene3D" id="2.70.98.10">
    <property type="match status" value="1"/>
</dbReference>
<evidence type="ECO:0000313" key="2">
    <source>
        <dbReference type="Proteomes" id="UP000217889"/>
    </source>
</evidence>
<keyword evidence="2" id="KW-1185">Reference proteome</keyword>
<dbReference type="Proteomes" id="UP000217889">
    <property type="component" value="Chromosome"/>
</dbReference>
<name>A0A291GVE0_9MICO</name>